<name>A0ABU2F9Y2_9EURY</name>
<evidence type="ECO:0000256" key="1">
    <source>
        <dbReference type="SAM" id="MobiDB-lite"/>
    </source>
</evidence>
<feature type="domain" description="DUF8135" evidence="2">
    <location>
        <begin position="144"/>
        <end position="192"/>
    </location>
</feature>
<dbReference type="EMBL" id="JAMQON010000001">
    <property type="protein sequence ID" value="MDS0259088.1"/>
    <property type="molecule type" value="Genomic_DNA"/>
</dbReference>
<sequence>MSEDEADPFEAFDDEDREGDPFERLDDAGPEDVADDAPAARDDGPSTPDGAEPATSDNEPEFEEAFIDEDDPFATDEGPATEGASTAGDDDPFAGMDAREGDPFATDESVFEAVDIDRVDPDEVWASLDSDEDGGTFEGSRYVEVSKHRFCEQCEHFSSPPAARCTNEDAEIIEFLDMETVRLLNCPVVAEQRELESEG</sequence>
<feature type="region of interest" description="Disordered" evidence="1">
    <location>
        <begin position="1"/>
        <end position="106"/>
    </location>
</feature>
<dbReference type="RefSeq" id="WP_310918677.1">
    <property type="nucleotide sequence ID" value="NZ_JAMQON010000001.1"/>
</dbReference>
<accession>A0ABU2F9Y2</accession>
<evidence type="ECO:0000313" key="4">
    <source>
        <dbReference type="Proteomes" id="UP001259659"/>
    </source>
</evidence>
<dbReference type="Pfam" id="PF26456">
    <property type="entry name" value="DUF8135"/>
    <property type="match status" value="1"/>
</dbReference>
<dbReference type="Proteomes" id="UP001259659">
    <property type="component" value="Unassembled WGS sequence"/>
</dbReference>
<gene>
    <name evidence="3" type="ORF">NDI56_06750</name>
</gene>
<reference evidence="3 4" key="1">
    <citation type="submission" date="2022-06" db="EMBL/GenBank/DDBJ databases">
        <title>Haloarcula sp. a new haloarchaeum isolate from saline soil.</title>
        <authorList>
            <person name="Strakova D."/>
            <person name="Galisteo C."/>
            <person name="Sanchez-Porro C."/>
            <person name="Ventosa A."/>
        </authorList>
    </citation>
    <scope>NUCLEOTIDE SEQUENCE [LARGE SCALE GENOMIC DNA]</scope>
    <source>
        <strain evidence="3 4">S1CR25-12</strain>
    </source>
</reference>
<keyword evidence="4" id="KW-1185">Reference proteome</keyword>
<organism evidence="3 4">
    <name type="scientific">Haloarcula saliterrae</name>
    <dbReference type="NCBI Taxonomy" id="2950534"/>
    <lineage>
        <taxon>Archaea</taxon>
        <taxon>Methanobacteriati</taxon>
        <taxon>Methanobacteriota</taxon>
        <taxon>Stenosarchaea group</taxon>
        <taxon>Halobacteria</taxon>
        <taxon>Halobacteriales</taxon>
        <taxon>Haloarculaceae</taxon>
        <taxon>Haloarcula</taxon>
    </lineage>
</organism>
<comment type="caution">
    <text evidence="3">The sequence shown here is derived from an EMBL/GenBank/DDBJ whole genome shotgun (WGS) entry which is preliminary data.</text>
</comment>
<feature type="compositionally biased region" description="Acidic residues" evidence="1">
    <location>
        <begin position="58"/>
        <end position="74"/>
    </location>
</feature>
<protein>
    <recommendedName>
        <fullName evidence="2">DUF8135 domain-containing protein</fullName>
    </recommendedName>
</protein>
<feature type="compositionally biased region" description="Acidic residues" evidence="1">
    <location>
        <begin position="1"/>
        <end position="18"/>
    </location>
</feature>
<proteinExistence type="predicted"/>
<dbReference type="InterPro" id="IPR058448">
    <property type="entry name" value="DUF8135"/>
</dbReference>
<evidence type="ECO:0000313" key="3">
    <source>
        <dbReference type="EMBL" id="MDS0259088.1"/>
    </source>
</evidence>
<evidence type="ECO:0000259" key="2">
    <source>
        <dbReference type="Pfam" id="PF26456"/>
    </source>
</evidence>